<evidence type="ECO:0000256" key="6">
    <source>
        <dbReference type="RuleBase" id="RU003909"/>
    </source>
</evidence>
<dbReference type="GO" id="GO:0003785">
    <property type="term" value="F:actin monomer binding"/>
    <property type="evidence" value="ECO:0000318"/>
    <property type="project" value="GO_Central"/>
</dbReference>
<evidence type="ECO:0000256" key="1">
    <source>
        <dbReference type="ARBA" id="ARBA00004245"/>
    </source>
</evidence>
<reference evidence="7 8" key="1">
    <citation type="journal article" date="2008" name="Nature">
        <title>The genome of the choanoflagellate Monosiga brevicollis and the origin of metazoans.</title>
        <authorList>
            <consortium name="JGI Sequencing"/>
            <person name="King N."/>
            <person name="Westbrook M.J."/>
            <person name="Young S.L."/>
            <person name="Kuo A."/>
            <person name="Abedin M."/>
            <person name="Chapman J."/>
            <person name="Fairclough S."/>
            <person name="Hellsten U."/>
            <person name="Isogai Y."/>
            <person name="Letunic I."/>
            <person name="Marr M."/>
            <person name="Pincus D."/>
            <person name="Putnam N."/>
            <person name="Rokas A."/>
            <person name="Wright K.J."/>
            <person name="Zuzow R."/>
            <person name="Dirks W."/>
            <person name="Good M."/>
            <person name="Goodstein D."/>
            <person name="Lemons D."/>
            <person name="Li W."/>
            <person name="Lyons J.B."/>
            <person name="Morris A."/>
            <person name="Nichols S."/>
            <person name="Richter D.J."/>
            <person name="Salamov A."/>
            <person name="Bork P."/>
            <person name="Lim W.A."/>
            <person name="Manning G."/>
            <person name="Miller W.T."/>
            <person name="McGinnis W."/>
            <person name="Shapiro H."/>
            <person name="Tjian R."/>
            <person name="Grigoriev I.V."/>
            <person name="Rokhsar D."/>
        </authorList>
    </citation>
    <scope>NUCLEOTIDE SEQUENCE [LARGE SCALE GENOMIC DNA]</scope>
    <source>
        <strain evidence="8">MX1 / ATCC 50154</strain>
    </source>
</reference>
<evidence type="ECO:0000256" key="3">
    <source>
        <dbReference type="ARBA" id="ARBA00022490"/>
    </source>
</evidence>
<keyword evidence="5" id="KW-0206">Cytoskeleton</keyword>
<dbReference type="Proteomes" id="UP000001357">
    <property type="component" value="Unassembled WGS sequence"/>
</dbReference>
<dbReference type="PANTHER" id="PTHR11604">
    <property type="entry name" value="PROFILIN"/>
    <property type="match status" value="1"/>
</dbReference>
<accession>A9URW0</accession>
<dbReference type="KEGG" id="mbr:MONBRDRAFT_5586"/>
<dbReference type="GO" id="GO:0005938">
    <property type="term" value="C:cell cortex"/>
    <property type="evidence" value="ECO:0000318"/>
    <property type="project" value="GO_Central"/>
</dbReference>
<sequence>MASWVDHVQALSQTNNIEDAAIYGLDGTLWAATGKLQAAPAAEAQAILEAIESEKVAALLVERGINFGGKRYLFLRRDNCGIVFYKTLKALVVATYAFPASAADCLTQVSSFADYLISMQM</sequence>
<dbReference type="Gene3D" id="3.30.450.30">
    <property type="entry name" value="Dynein light chain 2a, cytoplasmic"/>
    <property type="match status" value="1"/>
</dbReference>
<dbReference type="SUPFAM" id="SSF55770">
    <property type="entry name" value="Profilin (actin-binding protein)"/>
    <property type="match status" value="1"/>
</dbReference>
<protein>
    <recommendedName>
        <fullName evidence="6">Profilin</fullName>
    </recommendedName>
</protein>
<dbReference type="OMA" id="WASSTDF"/>
<comment type="similarity">
    <text evidence="2 6">Belongs to the profilin family.</text>
</comment>
<evidence type="ECO:0000256" key="4">
    <source>
        <dbReference type="ARBA" id="ARBA00023203"/>
    </source>
</evidence>
<keyword evidence="4 6" id="KW-0009">Actin-binding</keyword>
<dbReference type="InterPro" id="IPR036140">
    <property type="entry name" value="PFN_sf"/>
</dbReference>
<dbReference type="InParanoid" id="A9URW0"/>
<keyword evidence="3" id="KW-0963">Cytoplasm</keyword>
<dbReference type="RefSeq" id="XP_001743281.1">
    <property type="nucleotide sequence ID" value="XM_001743229.1"/>
</dbReference>
<name>A9URW0_MONBE</name>
<dbReference type="GeneID" id="5888687"/>
<evidence type="ECO:0000256" key="5">
    <source>
        <dbReference type="ARBA" id="ARBA00023212"/>
    </source>
</evidence>
<organism evidence="7 8">
    <name type="scientific">Monosiga brevicollis</name>
    <name type="common">Choanoflagellate</name>
    <dbReference type="NCBI Taxonomy" id="81824"/>
    <lineage>
        <taxon>Eukaryota</taxon>
        <taxon>Choanoflagellata</taxon>
        <taxon>Craspedida</taxon>
        <taxon>Salpingoecidae</taxon>
        <taxon>Monosiga</taxon>
    </lineage>
</organism>
<comment type="subcellular location">
    <subcellularLocation>
        <location evidence="1">Cytoplasm</location>
        <location evidence="1">Cytoskeleton</location>
    </subcellularLocation>
</comment>
<keyword evidence="8" id="KW-1185">Reference proteome</keyword>
<evidence type="ECO:0000313" key="8">
    <source>
        <dbReference type="Proteomes" id="UP000001357"/>
    </source>
</evidence>
<dbReference type="STRING" id="81824.A9URW0"/>
<proteinExistence type="inferred from homology"/>
<dbReference type="Pfam" id="PF00235">
    <property type="entry name" value="Profilin"/>
    <property type="match status" value="1"/>
</dbReference>
<dbReference type="AlphaFoldDB" id="A9URW0"/>
<dbReference type="SMART" id="SM00392">
    <property type="entry name" value="PROF"/>
    <property type="match status" value="1"/>
</dbReference>
<dbReference type="EMBL" id="CH991544">
    <property type="protein sequence ID" value="EDQ91995.1"/>
    <property type="molecule type" value="Genomic_DNA"/>
</dbReference>
<gene>
    <name evidence="7" type="ORF">MONBRDRAFT_5586</name>
</gene>
<evidence type="ECO:0000313" key="7">
    <source>
        <dbReference type="EMBL" id="EDQ91995.1"/>
    </source>
</evidence>
<dbReference type="PANTHER" id="PTHR11604:SF0">
    <property type="entry name" value="PROFILIN"/>
    <property type="match status" value="1"/>
</dbReference>
<dbReference type="InterPro" id="IPR005455">
    <property type="entry name" value="PFN_euk"/>
</dbReference>
<dbReference type="InterPro" id="IPR048278">
    <property type="entry name" value="PFN"/>
</dbReference>
<evidence type="ECO:0000256" key="2">
    <source>
        <dbReference type="ARBA" id="ARBA00010058"/>
    </source>
</evidence>
<dbReference type="GO" id="GO:0005856">
    <property type="term" value="C:cytoskeleton"/>
    <property type="evidence" value="ECO:0007669"/>
    <property type="project" value="UniProtKB-SubCell"/>
</dbReference>